<dbReference type="PANTHER" id="PTHR37533">
    <property type="entry name" value="FLAGELLAR HOOK-LENGTH CONTROL PROTEIN"/>
    <property type="match status" value="1"/>
</dbReference>
<organism evidence="3 4">
    <name type="scientific">Hankyongella ginsenosidimutans</name>
    <dbReference type="NCBI Taxonomy" id="1763828"/>
    <lineage>
        <taxon>Bacteria</taxon>
        <taxon>Pseudomonadati</taxon>
        <taxon>Pseudomonadota</taxon>
        <taxon>Alphaproteobacteria</taxon>
        <taxon>Sphingomonadales</taxon>
        <taxon>Sphingomonadaceae</taxon>
        <taxon>Hankyongella</taxon>
    </lineage>
</organism>
<proteinExistence type="predicted"/>
<dbReference type="PANTHER" id="PTHR37533:SF2">
    <property type="entry name" value="FLAGELLAR HOOK-LENGTH CONTROL PROTEIN"/>
    <property type="match status" value="1"/>
</dbReference>
<reference evidence="4" key="1">
    <citation type="submission" date="2019-04" db="EMBL/GenBank/DDBJ databases">
        <title>Complete genome sequence of Sphingomonas sp. W1-2-3.</title>
        <authorList>
            <person name="Im W.T."/>
        </authorList>
    </citation>
    <scope>NUCLEOTIDE SEQUENCE [LARGE SCALE GENOMIC DNA]</scope>
    <source>
        <strain evidence="4">W1-2-3</strain>
    </source>
</reference>
<protein>
    <recommendedName>
        <fullName evidence="2">Flagellar hook-length control protein-like C-terminal domain-containing protein</fullName>
    </recommendedName>
</protein>
<dbReference type="Pfam" id="PF02120">
    <property type="entry name" value="Flg_hook"/>
    <property type="match status" value="1"/>
</dbReference>
<accession>A0A4D7BU51</accession>
<evidence type="ECO:0000259" key="2">
    <source>
        <dbReference type="Pfam" id="PF02120"/>
    </source>
</evidence>
<dbReference type="AlphaFoldDB" id="A0A4D7BU51"/>
<dbReference type="Gene3D" id="3.30.750.140">
    <property type="match status" value="1"/>
</dbReference>
<evidence type="ECO:0000313" key="4">
    <source>
        <dbReference type="Proteomes" id="UP000298714"/>
    </source>
</evidence>
<dbReference type="InterPro" id="IPR052563">
    <property type="entry name" value="FliK"/>
</dbReference>
<feature type="compositionally biased region" description="Polar residues" evidence="1">
    <location>
        <begin position="196"/>
        <end position="213"/>
    </location>
</feature>
<dbReference type="KEGG" id="hgn:E6W36_04450"/>
<evidence type="ECO:0000313" key="3">
    <source>
        <dbReference type="EMBL" id="QCI79099.1"/>
    </source>
</evidence>
<dbReference type="Proteomes" id="UP000298714">
    <property type="component" value="Chromosome"/>
</dbReference>
<gene>
    <name evidence="3" type="ORF">E6W36_04450</name>
</gene>
<sequence length="236" mass="25625">MRQGIPPKLRLRCRRANAKLPKNDRSRIQNRSFVQGYAAQQRCGRRTGAQEQRHAAAGAIRQPRQAGGRAGTAPCKPPAARCSPGLRHAGRPASRAVSVRATGSPADRPALERAHPAPAADQIGTAVARASKDGRTEIHVRLDPVELGRVEVRLHFQADGEVRAQVTTDNPQTFDLLRRDSQSLERALQDAGIKTDSGSLSFNLRQQDHQAGQQELAKNHRGGNDSGASGRSDRLR</sequence>
<feature type="region of interest" description="Disordered" evidence="1">
    <location>
        <begin position="41"/>
        <end position="123"/>
    </location>
</feature>
<name>A0A4D7BU51_9SPHN</name>
<dbReference type="CDD" id="cd17470">
    <property type="entry name" value="T3SS_Flik_C"/>
    <property type="match status" value="1"/>
</dbReference>
<dbReference type="InterPro" id="IPR038610">
    <property type="entry name" value="FliK-like_C_sf"/>
</dbReference>
<dbReference type="InterPro" id="IPR021136">
    <property type="entry name" value="Flagellar_hook_control-like_C"/>
</dbReference>
<feature type="region of interest" description="Disordered" evidence="1">
    <location>
        <begin position="191"/>
        <end position="236"/>
    </location>
</feature>
<feature type="domain" description="Flagellar hook-length control protein-like C-terminal" evidence="2">
    <location>
        <begin position="127"/>
        <end position="208"/>
    </location>
</feature>
<evidence type="ECO:0000256" key="1">
    <source>
        <dbReference type="SAM" id="MobiDB-lite"/>
    </source>
</evidence>
<dbReference type="EMBL" id="CP039704">
    <property type="protein sequence ID" value="QCI79099.1"/>
    <property type="molecule type" value="Genomic_DNA"/>
</dbReference>
<keyword evidence="4" id="KW-1185">Reference proteome</keyword>